<evidence type="ECO:0000256" key="3">
    <source>
        <dbReference type="ARBA" id="ARBA00022989"/>
    </source>
</evidence>
<feature type="transmembrane region" description="Helical" evidence="5">
    <location>
        <begin position="97"/>
        <end position="115"/>
    </location>
</feature>
<dbReference type="SMART" id="SM00730">
    <property type="entry name" value="PSN"/>
    <property type="match status" value="1"/>
</dbReference>
<reference evidence="6" key="1">
    <citation type="journal article" date="2020" name="mSystems">
        <title>Genome- and Community-Level Interaction Insights into Carbon Utilization and Element Cycling Functions of Hydrothermarchaeota in Hydrothermal Sediment.</title>
        <authorList>
            <person name="Zhou Z."/>
            <person name="Liu Y."/>
            <person name="Xu W."/>
            <person name="Pan J."/>
            <person name="Luo Z.H."/>
            <person name="Li M."/>
        </authorList>
    </citation>
    <scope>NUCLEOTIDE SEQUENCE [LARGE SCALE GENOMIC DNA]</scope>
    <source>
        <strain evidence="6">SpSt-26</strain>
    </source>
</reference>
<keyword evidence="4 5" id="KW-0472">Membrane</keyword>
<evidence type="ECO:0000313" key="6">
    <source>
        <dbReference type="EMBL" id="HEH35481.1"/>
    </source>
</evidence>
<name>A0A7J2TK96_ARCFL</name>
<gene>
    <name evidence="6" type="ORF">ENP88_04910</name>
</gene>
<dbReference type="AlphaFoldDB" id="A0A7J2TK96"/>
<evidence type="ECO:0000256" key="1">
    <source>
        <dbReference type="ARBA" id="ARBA00004127"/>
    </source>
</evidence>
<organism evidence="6">
    <name type="scientific">Archaeoglobus fulgidus</name>
    <dbReference type="NCBI Taxonomy" id="2234"/>
    <lineage>
        <taxon>Archaea</taxon>
        <taxon>Methanobacteriati</taxon>
        <taxon>Methanobacteriota</taxon>
        <taxon>Archaeoglobi</taxon>
        <taxon>Archaeoglobales</taxon>
        <taxon>Archaeoglobaceae</taxon>
        <taxon>Archaeoglobus</taxon>
    </lineage>
</organism>
<dbReference type="NCBIfam" id="NF041679">
    <property type="entry name" value="IMP_arch_presen"/>
    <property type="match status" value="1"/>
</dbReference>
<sequence>MFLSVSLLSVLSIPSYEAAGMVVFEDPESYVNPLIYFALILGFTAFIIFFAKTRLLALLIHAITFIAMVYVLIPFIGMLSIPFSAVLIIFLIKKPNWMLMNFCAFLLSIGIATMFGISLSPIPVLILLAVLAVYDFISVYKTGHMIGLADSIFKLNAPMLFVIPRGEERMIMGVGDIVMPAILAVSAQKFLKAPEFFSIKLPAIATIFGGFFGLFALIYIAERRGGAHAGLPLINSGAIAGFAISQLF</sequence>
<keyword evidence="3 5" id="KW-1133">Transmembrane helix</keyword>
<dbReference type="GO" id="GO:0012505">
    <property type="term" value="C:endomembrane system"/>
    <property type="evidence" value="ECO:0007669"/>
    <property type="project" value="UniProtKB-SubCell"/>
</dbReference>
<evidence type="ECO:0000256" key="5">
    <source>
        <dbReference type="SAM" id="Phobius"/>
    </source>
</evidence>
<keyword evidence="2 5" id="KW-0812">Transmembrane</keyword>
<evidence type="ECO:0000256" key="4">
    <source>
        <dbReference type="ARBA" id="ARBA00023136"/>
    </source>
</evidence>
<dbReference type="InterPro" id="IPR010545">
    <property type="entry name" value="SPP"/>
</dbReference>
<dbReference type="GO" id="GO:0042500">
    <property type="term" value="F:aspartic endopeptidase activity, intramembrane cleaving"/>
    <property type="evidence" value="ECO:0007669"/>
    <property type="project" value="InterPro"/>
</dbReference>
<dbReference type="GO" id="GO:0016020">
    <property type="term" value="C:membrane"/>
    <property type="evidence" value="ECO:0007669"/>
    <property type="project" value="InterPro"/>
</dbReference>
<comment type="subcellular location">
    <subcellularLocation>
        <location evidence="1">Endomembrane system</location>
        <topology evidence="1">Multi-pass membrane protein</topology>
    </subcellularLocation>
</comment>
<feature type="transmembrane region" description="Helical" evidence="5">
    <location>
        <begin position="203"/>
        <end position="221"/>
    </location>
</feature>
<protein>
    <submittedName>
        <fullName evidence="6">Uncharacterized protein</fullName>
    </submittedName>
</protein>
<evidence type="ECO:0000256" key="2">
    <source>
        <dbReference type="ARBA" id="ARBA00022692"/>
    </source>
</evidence>
<dbReference type="InterPro" id="IPR006639">
    <property type="entry name" value="Preselin/SPP"/>
</dbReference>
<accession>A0A7J2TK96</accession>
<feature type="transmembrane region" description="Helical" evidence="5">
    <location>
        <begin position="122"/>
        <end position="140"/>
    </location>
</feature>
<dbReference type="Pfam" id="PF06550">
    <property type="entry name" value="SPP"/>
    <property type="match status" value="1"/>
</dbReference>
<dbReference type="EMBL" id="DSLA01000078">
    <property type="protein sequence ID" value="HEH35481.1"/>
    <property type="molecule type" value="Genomic_DNA"/>
</dbReference>
<feature type="transmembrane region" description="Helical" evidence="5">
    <location>
        <begin position="30"/>
        <end position="51"/>
    </location>
</feature>
<feature type="transmembrane region" description="Helical" evidence="5">
    <location>
        <begin position="58"/>
        <end position="91"/>
    </location>
</feature>
<proteinExistence type="predicted"/>
<comment type="caution">
    <text evidence="6">The sequence shown here is derived from an EMBL/GenBank/DDBJ whole genome shotgun (WGS) entry which is preliminary data.</text>
</comment>